<name>A0A914VKA9_9BILA</name>
<dbReference type="WBParaSite" id="PSAMB.scaffold201size66231.g3479.t1">
    <property type="protein sequence ID" value="PSAMB.scaffold201size66231.g3479.t1"/>
    <property type="gene ID" value="PSAMB.scaffold201size66231.g3479"/>
</dbReference>
<dbReference type="PROSITE" id="PS00122">
    <property type="entry name" value="CARBOXYLESTERASE_B_1"/>
    <property type="match status" value="1"/>
</dbReference>
<dbReference type="AlphaFoldDB" id="A0A914VKA9"/>
<feature type="signal peptide" evidence="4">
    <location>
        <begin position="1"/>
        <end position="21"/>
    </location>
</feature>
<feature type="domain" description="Carboxylesterase type B" evidence="5">
    <location>
        <begin position="24"/>
        <end position="225"/>
    </location>
</feature>
<evidence type="ECO:0000313" key="7">
    <source>
        <dbReference type="WBParaSite" id="PSAMB.scaffold201size66231.g3479.t1"/>
    </source>
</evidence>
<dbReference type="PANTHER" id="PTHR45580">
    <property type="entry name" value="PROTEIN CBG05369"/>
    <property type="match status" value="1"/>
</dbReference>
<dbReference type="Pfam" id="PF00135">
    <property type="entry name" value="COesterase"/>
    <property type="match status" value="1"/>
</dbReference>
<comment type="similarity">
    <text evidence="1 4">Belongs to the type-B carboxylesterase/lipase family.</text>
</comment>
<evidence type="ECO:0000256" key="1">
    <source>
        <dbReference type="ARBA" id="ARBA00005964"/>
    </source>
</evidence>
<reference evidence="7" key="1">
    <citation type="submission" date="2022-11" db="UniProtKB">
        <authorList>
            <consortium name="WormBaseParasite"/>
        </authorList>
    </citation>
    <scope>IDENTIFICATION</scope>
</reference>
<evidence type="ECO:0000259" key="5">
    <source>
        <dbReference type="Pfam" id="PF00135"/>
    </source>
</evidence>
<dbReference type="InterPro" id="IPR029058">
    <property type="entry name" value="AB_hydrolase_fold"/>
</dbReference>
<dbReference type="EC" id="3.1.1.-" evidence="4"/>
<dbReference type="Gene3D" id="3.40.50.1820">
    <property type="entry name" value="alpha/beta hydrolase"/>
    <property type="match status" value="1"/>
</dbReference>
<sequence>MRSSPAQVALLVVAAFAAAEALRSTVVRTSLGTAKGKIYKSSNGGDGEALVFLGLPYAAPPVGALRYRQPQDPKPWSRILDASEYRSGCLSNTSFTTSPQTDIDEDCLYVNVFADRRCGKRSHAPCPVLFYIHGGGYSFDSASMFPVQALVDHFATRELVFVTVGYRLGSFGFLDLGSDDVVNRNIGFYDKIKALEWVQREIGKFGGDPKKVTIMGHSSGSMSSTIISWTLM</sequence>
<feature type="chain" id="PRO_5038165454" description="Carboxylic ester hydrolase" evidence="4">
    <location>
        <begin position="22"/>
        <end position="232"/>
    </location>
</feature>
<dbReference type="InterPro" id="IPR002018">
    <property type="entry name" value="CarbesteraseB"/>
</dbReference>
<organism evidence="6 7">
    <name type="scientific">Plectus sambesii</name>
    <dbReference type="NCBI Taxonomy" id="2011161"/>
    <lineage>
        <taxon>Eukaryota</taxon>
        <taxon>Metazoa</taxon>
        <taxon>Ecdysozoa</taxon>
        <taxon>Nematoda</taxon>
        <taxon>Chromadorea</taxon>
        <taxon>Plectida</taxon>
        <taxon>Plectina</taxon>
        <taxon>Plectoidea</taxon>
        <taxon>Plectidae</taxon>
        <taxon>Plectus</taxon>
    </lineage>
</organism>
<dbReference type="SUPFAM" id="SSF53474">
    <property type="entry name" value="alpha/beta-Hydrolases"/>
    <property type="match status" value="1"/>
</dbReference>
<keyword evidence="6" id="KW-1185">Reference proteome</keyword>
<keyword evidence="2" id="KW-0719">Serine esterase</keyword>
<dbReference type="PANTHER" id="PTHR45580:SF6">
    <property type="entry name" value="CARBOXYLESTERASE TYPE B DOMAIN-CONTAINING PROTEIN"/>
    <property type="match status" value="1"/>
</dbReference>
<protein>
    <recommendedName>
        <fullName evidence="4">Carboxylic ester hydrolase</fullName>
        <ecNumber evidence="4">3.1.1.-</ecNumber>
    </recommendedName>
</protein>
<proteinExistence type="inferred from homology"/>
<dbReference type="Proteomes" id="UP000887566">
    <property type="component" value="Unplaced"/>
</dbReference>
<evidence type="ECO:0000256" key="3">
    <source>
        <dbReference type="ARBA" id="ARBA00022801"/>
    </source>
</evidence>
<keyword evidence="4" id="KW-0732">Signal</keyword>
<evidence type="ECO:0000313" key="6">
    <source>
        <dbReference type="Proteomes" id="UP000887566"/>
    </source>
</evidence>
<evidence type="ECO:0000256" key="4">
    <source>
        <dbReference type="RuleBase" id="RU361235"/>
    </source>
</evidence>
<dbReference type="InterPro" id="IPR019826">
    <property type="entry name" value="Carboxylesterase_B_AS"/>
</dbReference>
<accession>A0A914VKA9</accession>
<evidence type="ECO:0000256" key="2">
    <source>
        <dbReference type="ARBA" id="ARBA00022487"/>
    </source>
</evidence>
<dbReference type="GO" id="GO:0052689">
    <property type="term" value="F:carboxylic ester hydrolase activity"/>
    <property type="evidence" value="ECO:0007669"/>
    <property type="project" value="UniProtKB-KW"/>
</dbReference>
<keyword evidence="3 4" id="KW-0378">Hydrolase</keyword>